<proteinExistence type="predicted"/>
<accession>A0AAD8GUH1</accession>
<evidence type="ECO:0000313" key="3">
    <source>
        <dbReference type="EMBL" id="KAK1354728.1"/>
    </source>
</evidence>
<dbReference type="EMBL" id="JAUIZM010000011">
    <property type="protein sequence ID" value="KAK1354728.1"/>
    <property type="molecule type" value="Genomic_DNA"/>
</dbReference>
<feature type="domain" description="Helitron helicase-like" evidence="2">
    <location>
        <begin position="432"/>
        <end position="472"/>
    </location>
</feature>
<feature type="compositionally biased region" description="Polar residues" evidence="1">
    <location>
        <begin position="124"/>
        <end position="134"/>
    </location>
</feature>
<keyword evidence="4" id="KW-1185">Reference proteome</keyword>
<protein>
    <recommendedName>
        <fullName evidence="2">Helitron helicase-like domain-containing protein</fullName>
    </recommendedName>
</protein>
<reference evidence="3" key="1">
    <citation type="submission" date="2023-02" db="EMBL/GenBank/DDBJ databases">
        <title>Genome of toxic invasive species Heracleum sosnowskyi carries increased number of genes despite the absence of recent whole-genome duplications.</title>
        <authorList>
            <person name="Schelkunov M."/>
            <person name="Shtratnikova V."/>
            <person name="Makarenko M."/>
            <person name="Klepikova A."/>
            <person name="Omelchenko D."/>
            <person name="Novikova G."/>
            <person name="Obukhova E."/>
            <person name="Bogdanov V."/>
            <person name="Penin A."/>
            <person name="Logacheva M."/>
        </authorList>
    </citation>
    <scope>NUCLEOTIDE SEQUENCE</scope>
    <source>
        <strain evidence="3">Hsosn_3</strain>
        <tissue evidence="3">Leaf</tissue>
    </source>
</reference>
<name>A0AAD8GUH1_9APIA</name>
<feature type="compositionally biased region" description="Basic and acidic residues" evidence="1">
    <location>
        <begin position="189"/>
        <end position="200"/>
    </location>
</feature>
<feature type="compositionally biased region" description="Polar residues" evidence="1">
    <location>
        <begin position="147"/>
        <end position="170"/>
    </location>
</feature>
<comment type="caution">
    <text evidence="3">The sequence shown here is derived from an EMBL/GenBank/DDBJ whole genome shotgun (WGS) entry which is preliminary data.</text>
</comment>
<feature type="region of interest" description="Disordered" evidence="1">
    <location>
        <begin position="189"/>
        <end position="230"/>
    </location>
</feature>
<dbReference type="Proteomes" id="UP001237642">
    <property type="component" value="Unassembled WGS sequence"/>
</dbReference>
<dbReference type="AlphaFoldDB" id="A0AAD8GUH1"/>
<feature type="compositionally biased region" description="Polar residues" evidence="1">
    <location>
        <begin position="201"/>
        <end position="230"/>
    </location>
</feature>
<reference evidence="3" key="2">
    <citation type="submission" date="2023-05" db="EMBL/GenBank/DDBJ databases">
        <authorList>
            <person name="Schelkunov M.I."/>
        </authorList>
    </citation>
    <scope>NUCLEOTIDE SEQUENCE</scope>
    <source>
        <strain evidence="3">Hsosn_3</strain>
        <tissue evidence="3">Leaf</tissue>
    </source>
</reference>
<dbReference type="Pfam" id="PF14214">
    <property type="entry name" value="Helitron_like_N"/>
    <property type="match status" value="1"/>
</dbReference>
<evidence type="ECO:0000256" key="1">
    <source>
        <dbReference type="SAM" id="MobiDB-lite"/>
    </source>
</evidence>
<feature type="region of interest" description="Disordered" evidence="1">
    <location>
        <begin position="121"/>
        <end position="177"/>
    </location>
</feature>
<evidence type="ECO:0000313" key="4">
    <source>
        <dbReference type="Proteomes" id="UP001237642"/>
    </source>
</evidence>
<sequence>MEHTKRRKNSTLHPSEETKDSLLSNVFNYDIGMMKENHEPRQTSTSFCQSNTDLSSHFKRFVEREYSMLGNEVDFDQNHTPNPRTEAGVLPNSDGSKTQSMLSNVWDFNLEMMIENFDPKENTKSLWQSQPKTQSDLKRKKKRTPLSPLTTNITLTGDGNGSSSQQFSPQTPMPPASYKSTTNVIRNDANRRSHSAEKTQKLNISTNGRPKRSTCFSPNTPSINEESEYTGQNNTMPFSTTTHFSPNVPFPRREKSKRLDLPNTMSMQILDFNEKKKQRSQNDKYYDLENSEIFGFQDLDNETTDSDEEVADQLEDYETYETPKTEKEYATLGPPNVHCQKCHAWMWKEERVNKSVTRGTPLFPICCAKGNIQLPKEPPTPSYLWRLHNDKEKGKRFQDGIRLYNSIFAFTSTGVRTNEGITPRLGGRLYQQLKLDQLVNDIKKNAYFGVCLGVMYVVEFQKRGLPHVHMLIWLDSCNVE</sequence>
<feature type="region of interest" description="Disordered" evidence="1">
    <location>
        <begin position="76"/>
        <end position="98"/>
    </location>
</feature>
<evidence type="ECO:0000259" key="2">
    <source>
        <dbReference type="Pfam" id="PF14214"/>
    </source>
</evidence>
<organism evidence="3 4">
    <name type="scientific">Heracleum sosnowskyi</name>
    <dbReference type="NCBI Taxonomy" id="360622"/>
    <lineage>
        <taxon>Eukaryota</taxon>
        <taxon>Viridiplantae</taxon>
        <taxon>Streptophyta</taxon>
        <taxon>Embryophyta</taxon>
        <taxon>Tracheophyta</taxon>
        <taxon>Spermatophyta</taxon>
        <taxon>Magnoliopsida</taxon>
        <taxon>eudicotyledons</taxon>
        <taxon>Gunneridae</taxon>
        <taxon>Pentapetalae</taxon>
        <taxon>asterids</taxon>
        <taxon>campanulids</taxon>
        <taxon>Apiales</taxon>
        <taxon>Apiaceae</taxon>
        <taxon>Apioideae</taxon>
        <taxon>apioid superclade</taxon>
        <taxon>Tordylieae</taxon>
        <taxon>Tordyliinae</taxon>
        <taxon>Heracleum</taxon>
    </lineage>
</organism>
<dbReference type="InterPro" id="IPR025476">
    <property type="entry name" value="Helitron_helicase-like"/>
</dbReference>
<gene>
    <name evidence="3" type="ORF">POM88_047984</name>
</gene>